<feature type="domain" description="EH" evidence="2">
    <location>
        <begin position="611"/>
        <end position="716"/>
    </location>
</feature>
<evidence type="ECO:0000256" key="1">
    <source>
        <dbReference type="SAM" id="MobiDB-lite"/>
    </source>
</evidence>
<dbReference type="AlphaFoldDB" id="A0A1Y2M6A5"/>
<evidence type="ECO:0000313" key="3">
    <source>
        <dbReference type="EMBL" id="OSS51610.1"/>
    </source>
</evidence>
<dbReference type="STRING" id="105696.A0A1Y2M6A5"/>
<dbReference type="GO" id="GO:0005886">
    <property type="term" value="C:plasma membrane"/>
    <property type="evidence" value="ECO:0007669"/>
    <property type="project" value="TreeGrafter"/>
</dbReference>
<dbReference type="InterPro" id="IPR000261">
    <property type="entry name" value="EH_dom"/>
</dbReference>
<dbReference type="Proteomes" id="UP000193240">
    <property type="component" value="Unassembled WGS sequence"/>
</dbReference>
<dbReference type="SUPFAM" id="SSF47473">
    <property type="entry name" value="EF-hand"/>
    <property type="match status" value="1"/>
</dbReference>
<organism evidence="3 4">
    <name type="scientific">Epicoccum nigrum</name>
    <name type="common">Soil fungus</name>
    <name type="synonym">Epicoccum purpurascens</name>
    <dbReference type="NCBI Taxonomy" id="105696"/>
    <lineage>
        <taxon>Eukaryota</taxon>
        <taxon>Fungi</taxon>
        <taxon>Dikarya</taxon>
        <taxon>Ascomycota</taxon>
        <taxon>Pezizomycotina</taxon>
        <taxon>Dothideomycetes</taxon>
        <taxon>Pleosporomycetidae</taxon>
        <taxon>Pleosporales</taxon>
        <taxon>Pleosporineae</taxon>
        <taxon>Didymellaceae</taxon>
        <taxon>Epicoccum</taxon>
    </lineage>
</organism>
<keyword evidence="4" id="KW-1185">Reference proteome</keyword>
<feature type="compositionally biased region" description="Polar residues" evidence="1">
    <location>
        <begin position="1"/>
        <end position="19"/>
    </location>
</feature>
<feature type="compositionally biased region" description="Low complexity" evidence="1">
    <location>
        <begin position="423"/>
        <end position="432"/>
    </location>
</feature>
<dbReference type="EMBL" id="KZ107840">
    <property type="protein sequence ID" value="OSS51610.1"/>
    <property type="molecule type" value="Genomic_DNA"/>
</dbReference>
<feature type="compositionally biased region" description="Pro residues" evidence="1">
    <location>
        <begin position="512"/>
        <end position="521"/>
    </location>
</feature>
<feature type="compositionally biased region" description="Low complexity" evidence="1">
    <location>
        <begin position="502"/>
        <end position="511"/>
    </location>
</feature>
<gene>
    <name evidence="3" type="ORF">B5807_03231</name>
</gene>
<feature type="compositionally biased region" description="Low complexity" evidence="1">
    <location>
        <begin position="83"/>
        <end position="130"/>
    </location>
</feature>
<dbReference type="PROSITE" id="PS50031">
    <property type="entry name" value="EH"/>
    <property type="match status" value="1"/>
</dbReference>
<sequence>MSSSSRSRNVAQQSTGDTQHNVRDAALIGAASAFAKPPPKPQHLANTYTGGSNGALLAATKVGTGRPTSSAGAPVQRDYTGGSSRSVSRPHPSPKHVSSSSSLSVPDTYSDRAPSPSASASYTAAKLAAARMSPLRPAAPPRTPVMMASEREADERDVLPPSGSVGSVLARLEQQNPGPGPQHKSPRPTQGSAASQPAARAAVAEPRGKPTDDTPIPPTNSLVNMFEQRRPATPTQRPTAPAVGVKSPPPPIKSPKPRRTFTLPPEPEDDAPPLARTRTKTPPPLPKSKPSVEAPRPQLVDGAHESSLARVQTLPLKSPPIKQKPIQLAALNTKALARPTSPSQTGPKSQESRRSATSHRRLSTSLESKTPSSPAVSFKSAKEEQDEDERARLAVASPVEEDPKAKPTLPPPRRSNTRKTESAPPDNKLLKPALPPPRKQAQSASPLPPSDRLHPPERLSPARRPSSAAGGSVYHNPYQRESVKAITKHMTGESLSSAIMGAALASSRTSSPAPPPQPPTLDPLFPARKHHHHHHMPFHRSPSPPKNSPPKATGKLRTTMRKDPSPASSSEDEFEFKGKGNRIMGLKVRKHPNKHHEGQRKRWRDALTERERKRYEGVWAANRGIFLPSAREPQQHTAEEDPSLDVLNLVVKEIWTRSRLPEHVLEEVWALVDGREIGRLSRVEFVVGLWLVDQRLKGRKLPTRVSESVWSSARGLGIKVKVRG</sequence>
<dbReference type="OMA" id="AEVWELV"/>
<dbReference type="Gene3D" id="1.10.238.10">
    <property type="entry name" value="EF-hand"/>
    <property type="match status" value="1"/>
</dbReference>
<protein>
    <recommendedName>
        <fullName evidence="2">EH domain-containing protein</fullName>
    </recommendedName>
</protein>
<feature type="compositionally biased region" description="Basic residues" evidence="1">
    <location>
        <begin position="527"/>
        <end position="538"/>
    </location>
</feature>
<dbReference type="GO" id="GO:0005737">
    <property type="term" value="C:cytoplasm"/>
    <property type="evidence" value="ECO:0007669"/>
    <property type="project" value="TreeGrafter"/>
</dbReference>
<dbReference type="Pfam" id="PF12763">
    <property type="entry name" value="EH"/>
    <property type="match status" value="1"/>
</dbReference>
<reference evidence="3 4" key="1">
    <citation type="journal article" date="2017" name="Genome Announc.">
        <title>Genome sequence of the saprophytic ascomycete Epicoccum nigrum ICMP 19927 strain isolated from New Zealand.</title>
        <authorList>
            <person name="Fokin M."/>
            <person name="Fleetwood D."/>
            <person name="Weir B.S."/>
            <person name="Villas-Boas S.G."/>
        </authorList>
    </citation>
    <scope>NUCLEOTIDE SEQUENCE [LARGE SCALE GENOMIC DNA]</scope>
    <source>
        <strain evidence="3 4">ICMP 19927</strain>
    </source>
</reference>
<feature type="compositionally biased region" description="Polar residues" evidence="1">
    <location>
        <begin position="363"/>
        <end position="375"/>
    </location>
</feature>
<feature type="compositionally biased region" description="Low complexity" evidence="1">
    <location>
        <begin position="190"/>
        <end position="205"/>
    </location>
</feature>
<evidence type="ECO:0000313" key="4">
    <source>
        <dbReference type="Proteomes" id="UP000193240"/>
    </source>
</evidence>
<dbReference type="PANTHER" id="PTHR11216">
    <property type="entry name" value="EH DOMAIN"/>
    <property type="match status" value="1"/>
</dbReference>
<dbReference type="SMART" id="SM00027">
    <property type="entry name" value="EH"/>
    <property type="match status" value="1"/>
</dbReference>
<dbReference type="InParanoid" id="A0A1Y2M6A5"/>
<evidence type="ECO:0000259" key="2">
    <source>
        <dbReference type="PROSITE" id="PS50031"/>
    </source>
</evidence>
<feature type="compositionally biased region" description="Basic and acidic residues" evidence="1">
    <location>
        <begin position="149"/>
        <end position="158"/>
    </location>
</feature>
<dbReference type="InterPro" id="IPR011992">
    <property type="entry name" value="EF-hand-dom_pair"/>
</dbReference>
<feature type="region of interest" description="Disordered" evidence="1">
    <location>
        <begin position="1"/>
        <end position="577"/>
    </location>
</feature>
<accession>A0A1Y2M6A5</accession>
<proteinExistence type="predicted"/>
<feature type="compositionally biased region" description="Low complexity" evidence="1">
    <location>
        <begin position="231"/>
        <end position="242"/>
    </location>
</feature>
<dbReference type="PANTHER" id="PTHR11216:SF174">
    <property type="entry name" value="GH06923P"/>
    <property type="match status" value="1"/>
</dbReference>
<name>A0A1Y2M6A5_EPING</name>
<feature type="compositionally biased region" description="Polar residues" evidence="1">
    <location>
        <begin position="340"/>
        <end position="349"/>
    </location>
</feature>